<organism evidence="7 8">
    <name type="scientific">Zostera marina</name>
    <name type="common">Eelgrass</name>
    <dbReference type="NCBI Taxonomy" id="29655"/>
    <lineage>
        <taxon>Eukaryota</taxon>
        <taxon>Viridiplantae</taxon>
        <taxon>Streptophyta</taxon>
        <taxon>Embryophyta</taxon>
        <taxon>Tracheophyta</taxon>
        <taxon>Spermatophyta</taxon>
        <taxon>Magnoliopsida</taxon>
        <taxon>Liliopsida</taxon>
        <taxon>Zosteraceae</taxon>
        <taxon>Zostera</taxon>
    </lineage>
</organism>
<dbReference type="Pfam" id="PF02365">
    <property type="entry name" value="NAM"/>
    <property type="match status" value="1"/>
</dbReference>
<evidence type="ECO:0000256" key="4">
    <source>
        <dbReference type="ARBA" id="ARBA00023242"/>
    </source>
</evidence>
<reference evidence="8" key="1">
    <citation type="journal article" date="2016" name="Nature">
        <title>The genome of the seagrass Zostera marina reveals angiosperm adaptation to the sea.</title>
        <authorList>
            <person name="Olsen J.L."/>
            <person name="Rouze P."/>
            <person name="Verhelst B."/>
            <person name="Lin Y.-C."/>
            <person name="Bayer T."/>
            <person name="Collen J."/>
            <person name="Dattolo E."/>
            <person name="De Paoli E."/>
            <person name="Dittami S."/>
            <person name="Maumus F."/>
            <person name="Michel G."/>
            <person name="Kersting A."/>
            <person name="Lauritano C."/>
            <person name="Lohaus R."/>
            <person name="Toepel M."/>
            <person name="Tonon T."/>
            <person name="Vanneste K."/>
            <person name="Amirebrahimi M."/>
            <person name="Brakel J."/>
            <person name="Bostroem C."/>
            <person name="Chovatia M."/>
            <person name="Grimwood J."/>
            <person name="Jenkins J.W."/>
            <person name="Jueterbock A."/>
            <person name="Mraz A."/>
            <person name="Stam W.T."/>
            <person name="Tice H."/>
            <person name="Bornberg-Bauer E."/>
            <person name="Green P.J."/>
            <person name="Pearson G.A."/>
            <person name="Procaccini G."/>
            <person name="Duarte C.M."/>
            <person name="Schmutz J."/>
            <person name="Reusch T.B.H."/>
            <person name="Van de Peer Y."/>
        </authorList>
    </citation>
    <scope>NUCLEOTIDE SEQUENCE [LARGE SCALE GENOMIC DNA]</scope>
    <source>
        <strain evidence="8">cv. Finnish</strain>
    </source>
</reference>
<feature type="signal peptide" evidence="5">
    <location>
        <begin position="1"/>
        <end position="26"/>
    </location>
</feature>
<keyword evidence="4" id="KW-0539">Nucleus</keyword>
<dbReference type="GO" id="GO:0003677">
    <property type="term" value="F:DNA binding"/>
    <property type="evidence" value="ECO:0007669"/>
    <property type="project" value="UniProtKB-KW"/>
</dbReference>
<dbReference type="PANTHER" id="PTHR31744">
    <property type="entry name" value="PROTEIN CUP-SHAPED COTYLEDON 2-RELATED"/>
    <property type="match status" value="1"/>
</dbReference>
<feature type="chain" id="PRO_5005528049" evidence="5">
    <location>
        <begin position="27"/>
        <end position="438"/>
    </location>
</feature>
<name>A0A0K9PMJ0_ZOSMR</name>
<dbReference type="PROSITE" id="PS51005">
    <property type="entry name" value="NAC"/>
    <property type="match status" value="1"/>
</dbReference>
<protein>
    <submittedName>
        <fullName evidence="7">NAC domain-containing protein 43</fullName>
    </submittedName>
</protein>
<keyword evidence="2" id="KW-0238">DNA-binding</keyword>
<sequence length="438" mass="49803">MHFYNLILLLSPLIFIPIHKISNIQAIHPSNCIFSLLRSTRMSVNGESRVPPGFRFHPTEEELLNYYLRKKVASAVIDLDVIRDVDLNKLEPWDIQENIQMNDDGRMDGADKCRIGSTPQNDWYFFSHKDKKYPTGTRTNRATTAGFWKATGRDKVIYTSLKRLGMRKTLVFYKGRAPHGQKSDWIMHEYRLQEHIQDNNIPQSNVFVGEVMQGQEDGWVVCRVFKKKNHHKSLHAPTSKSSDSVDQILRFFGRSCLSESSIKPYNNFENSSCSTTTTNNNKDDTYLKHLLPIEICASSTKNELLENFNRLPALQSPSTIFSNVCPPQLDRSSYNDPLSDGVQLESHADPYQQQLQQVDPNLHDWATLDQLVASHLNGQLDVSKQLLCFDDVNNCYEAFCSSTADKMSSHPPEDYNHGGGDTGDMDLWGAFTSGSKLS</sequence>
<dbReference type="SUPFAM" id="SSF101941">
    <property type="entry name" value="NAC domain"/>
    <property type="match status" value="1"/>
</dbReference>
<dbReference type="OrthoDB" id="1891465at2759"/>
<dbReference type="Proteomes" id="UP000036987">
    <property type="component" value="Unassembled WGS sequence"/>
</dbReference>
<dbReference type="InterPro" id="IPR036093">
    <property type="entry name" value="NAC_dom_sf"/>
</dbReference>
<dbReference type="Gene3D" id="2.170.150.80">
    <property type="entry name" value="NAC domain"/>
    <property type="match status" value="1"/>
</dbReference>
<keyword evidence="1" id="KW-0805">Transcription regulation</keyword>
<evidence type="ECO:0000256" key="3">
    <source>
        <dbReference type="ARBA" id="ARBA00023163"/>
    </source>
</evidence>
<dbReference type="InterPro" id="IPR003441">
    <property type="entry name" value="NAC-dom"/>
</dbReference>
<keyword evidence="8" id="KW-1185">Reference proteome</keyword>
<dbReference type="AlphaFoldDB" id="A0A0K9PMJ0"/>
<evidence type="ECO:0000256" key="2">
    <source>
        <dbReference type="ARBA" id="ARBA00023125"/>
    </source>
</evidence>
<feature type="domain" description="NAC" evidence="6">
    <location>
        <begin position="50"/>
        <end position="227"/>
    </location>
</feature>
<dbReference type="EMBL" id="LFYR01000729">
    <property type="protein sequence ID" value="KMZ70288.1"/>
    <property type="molecule type" value="Genomic_DNA"/>
</dbReference>
<evidence type="ECO:0000313" key="7">
    <source>
        <dbReference type="EMBL" id="KMZ70288.1"/>
    </source>
</evidence>
<keyword evidence="3" id="KW-0804">Transcription</keyword>
<evidence type="ECO:0000259" key="6">
    <source>
        <dbReference type="PROSITE" id="PS51005"/>
    </source>
</evidence>
<dbReference type="GO" id="GO:0006355">
    <property type="term" value="P:regulation of DNA-templated transcription"/>
    <property type="evidence" value="ECO:0007669"/>
    <property type="project" value="InterPro"/>
</dbReference>
<evidence type="ECO:0000256" key="5">
    <source>
        <dbReference type="SAM" id="SignalP"/>
    </source>
</evidence>
<gene>
    <name evidence="7" type="ORF">ZOSMA_1G02650</name>
</gene>
<keyword evidence="5" id="KW-0732">Signal</keyword>
<evidence type="ECO:0000256" key="1">
    <source>
        <dbReference type="ARBA" id="ARBA00023015"/>
    </source>
</evidence>
<evidence type="ECO:0000313" key="8">
    <source>
        <dbReference type="Proteomes" id="UP000036987"/>
    </source>
</evidence>
<comment type="caution">
    <text evidence="7">The sequence shown here is derived from an EMBL/GenBank/DDBJ whole genome shotgun (WGS) entry which is preliminary data.</text>
</comment>
<dbReference type="PANTHER" id="PTHR31744:SF221">
    <property type="entry name" value="NAC DOMAIN-CONTAINING PROTEIN 43-LIKE"/>
    <property type="match status" value="1"/>
</dbReference>
<proteinExistence type="predicted"/>
<accession>A0A0K9PMJ0</accession>